<gene>
    <name evidence="3" type="ORF">GCM10010468_47390</name>
</gene>
<keyword evidence="2" id="KW-1133">Transmembrane helix</keyword>
<evidence type="ECO:0000313" key="3">
    <source>
        <dbReference type="EMBL" id="GAA3221928.1"/>
    </source>
</evidence>
<dbReference type="InterPro" id="IPR021424">
    <property type="entry name" value="PorA"/>
</dbReference>
<keyword evidence="2" id="KW-0472">Membrane</keyword>
<dbReference type="Proteomes" id="UP001501237">
    <property type="component" value="Unassembled WGS sequence"/>
</dbReference>
<dbReference type="EMBL" id="BAAAUV010000012">
    <property type="protein sequence ID" value="GAA3221928.1"/>
    <property type="molecule type" value="Genomic_DNA"/>
</dbReference>
<keyword evidence="4" id="KW-1185">Reference proteome</keyword>
<feature type="transmembrane region" description="Helical" evidence="2">
    <location>
        <begin position="297"/>
        <end position="323"/>
    </location>
</feature>
<protein>
    <recommendedName>
        <fullName evidence="5">DUF3068 domain-containing protein</fullName>
    </recommendedName>
</protein>
<comment type="caution">
    <text evidence="3">The sequence shown here is derived from an EMBL/GenBank/DDBJ whole genome shotgun (WGS) entry which is preliminary data.</text>
</comment>
<dbReference type="RefSeq" id="WP_344832039.1">
    <property type="nucleotide sequence ID" value="NZ_BAAAUV010000012.1"/>
</dbReference>
<reference evidence="4" key="1">
    <citation type="journal article" date="2019" name="Int. J. Syst. Evol. Microbiol.">
        <title>The Global Catalogue of Microorganisms (GCM) 10K type strain sequencing project: providing services to taxonomists for standard genome sequencing and annotation.</title>
        <authorList>
            <consortium name="The Broad Institute Genomics Platform"/>
            <consortium name="The Broad Institute Genome Sequencing Center for Infectious Disease"/>
            <person name="Wu L."/>
            <person name="Ma J."/>
        </authorList>
    </citation>
    <scope>NUCLEOTIDE SEQUENCE [LARGE SCALE GENOMIC DNA]</scope>
    <source>
        <strain evidence="4">JCM 9377</strain>
    </source>
</reference>
<dbReference type="Pfam" id="PF11271">
    <property type="entry name" value="PorA"/>
    <property type="match status" value="1"/>
</dbReference>
<feature type="region of interest" description="Disordered" evidence="1">
    <location>
        <begin position="118"/>
        <end position="138"/>
    </location>
</feature>
<evidence type="ECO:0000256" key="2">
    <source>
        <dbReference type="SAM" id="Phobius"/>
    </source>
</evidence>
<accession>A0ABP6QH86</accession>
<organism evidence="3 4">
    <name type="scientific">Actinocorallia longicatena</name>
    <dbReference type="NCBI Taxonomy" id="111803"/>
    <lineage>
        <taxon>Bacteria</taxon>
        <taxon>Bacillati</taxon>
        <taxon>Actinomycetota</taxon>
        <taxon>Actinomycetes</taxon>
        <taxon>Streptosporangiales</taxon>
        <taxon>Thermomonosporaceae</taxon>
        <taxon>Actinocorallia</taxon>
    </lineage>
</organism>
<sequence length="343" mass="35910">MRLSRIALPAGSVVLFAAAAVLSFSIEPGLHKVPSDQDSTSNYVGTATLLNAPAIATGDIQNLFLKDLPVKASQRMKAVKTSGSTVVLQETDILTGPDGKDLQNSQYTYAVDSKTLAGRPAPAGTKATTIQGSLGPEVTPKKSGYQMWDSTTQQAFPATYVRTEKREGRTTYVYNSKGTAPVKDPTTLASMPQSLPKTALKLVAAALPADQQKLLAGALPQLPDPLPLTYLNTLDVTLWVDAATGNTLDTTKDQTIVAAMPGASAPTPLAAVTSVKIKVAPEQVKKNAAAAADDAKALTLIGTVIPIALTVVGLALLALAFWLPRRRRGATPEETPVEETATV</sequence>
<keyword evidence="2" id="KW-0812">Transmembrane</keyword>
<evidence type="ECO:0008006" key="5">
    <source>
        <dbReference type="Google" id="ProtNLM"/>
    </source>
</evidence>
<evidence type="ECO:0000313" key="4">
    <source>
        <dbReference type="Proteomes" id="UP001501237"/>
    </source>
</evidence>
<evidence type="ECO:0000256" key="1">
    <source>
        <dbReference type="SAM" id="MobiDB-lite"/>
    </source>
</evidence>
<name>A0ABP6QH86_9ACTN</name>
<proteinExistence type="predicted"/>